<gene>
    <name evidence="2" type="ORF">SAMN05216255_3971</name>
</gene>
<evidence type="ECO:0000259" key="1">
    <source>
        <dbReference type="PROSITE" id="PS51352"/>
    </source>
</evidence>
<proteinExistence type="predicted"/>
<dbReference type="Proteomes" id="UP000242915">
    <property type="component" value="Unassembled WGS sequence"/>
</dbReference>
<name>A0A239IPD2_9PSED</name>
<dbReference type="EMBL" id="FZOG01000006">
    <property type="protein sequence ID" value="SNS95078.1"/>
    <property type="molecule type" value="Genomic_DNA"/>
</dbReference>
<keyword evidence="3" id="KW-1185">Reference proteome</keyword>
<evidence type="ECO:0000313" key="2">
    <source>
        <dbReference type="EMBL" id="SNS95078.1"/>
    </source>
</evidence>
<organism evidence="2 3">
    <name type="scientific">Pseudomonas segetis</name>
    <dbReference type="NCBI Taxonomy" id="298908"/>
    <lineage>
        <taxon>Bacteria</taxon>
        <taxon>Pseudomonadati</taxon>
        <taxon>Pseudomonadota</taxon>
        <taxon>Gammaproteobacteria</taxon>
        <taxon>Pseudomonadales</taxon>
        <taxon>Pseudomonadaceae</taxon>
        <taxon>Pseudomonas</taxon>
    </lineage>
</organism>
<dbReference type="InterPro" id="IPR036249">
    <property type="entry name" value="Thioredoxin-like_sf"/>
</dbReference>
<accession>A0A239IPD2</accession>
<protein>
    <submittedName>
        <fullName evidence="2">Alkyl hydroperoxide reductase subunit AhpC (Peroxiredoxin)</fullName>
    </submittedName>
</protein>
<dbReference type="CDD" id="cd02970">
    <property type="entry name" value="PRX_like2"/>
    <property type="match status" value="1"/>
</dbReference>
<evidence type="ECO:0000313" key="3">
    <source>
        <dbReference type="Proteomes" id="UP000242915"/>
    </source>
</evidence>
<feature type="domain" description="Thioredoxin" evidence="1">
    <location>
        <begin position="4"/>
        <end position="163"/>
    </location>
</feature>
<dbReference type="RefSeq" id="WP_089360996.1">
    <property type="nucleotide sequence ID" value="NZ_FZOG01000006.1"/>
</dbReference>
<dbReference type="Pfam" id="PF00578">
    <property type="entry name" value="AhpC-TSA"/>
    <property type="match status" value="1"/>
</dbReference>
<dbReference type="InterPro" id="IPR013766">
    <property type="entry name" value="Thioredoxin_domain"/>
</dbReference>
<dbReference type="GO" id="GO:0016491">
    <property type="term" value="F:oxidoreductase activity"/>
    <property type="evidence" value="ECO:0007669"/>
    <property type="project" value="InterPro"/>
</dbReference>
<sequence length="172" mass="19081">MSQLIPRQAVPELSVKLMPEGQWTLNANTPKNFTMLVFYRGMHCPLCRKSLQELNGLVERFAALGVEVIALSTDNHERAQKTQATWTIANVPLGYDLSIEAARSWGLFVSEGKPGSPEPEIFAEPGVFLVRPDGTLYMSSVNSMPFARPHFDELLGAVEYVINNNYPARGEA</sequence>
<dbReference type="Gene3D" id="3.40.30.10">
    <property type="entry name" value="Glutaredoxin"/>
    <property type="match status" value="1"/>
</dbReference>
<reference evidence="3" key="1">
    <citation type="submission" date="2017-06" db="EMBL/GenBank/DDBJ databases">
        <authorList>
            <person name="Varghese N."/>
            <person name="Submissions S."/>
        </authorList>
    </citation>
    <scope>NUCLEOTIDE SEQUENCE [LARGE SCALE GENOMIC DNA]</scope>
    <source>
        <strain evidence="3">CIP 108523</strain>
    </source>
</reference>
<dbReference type="AlphaFoldDB" id="A0A239IPD2"/>
<dbReference type="InterPro" id="IPR000866">
    <property type="entry name" value="AhpC/TSA"/>
</dbReference>
<dbReference type="GO" id="GO:0016209">
    <property type="term" value="F:antioxidant activity"/>
    <property type="evidence" value="ECO:0007669"/>
    <property type="project" value="InterPro"/>
</dbReference>
<dbReference type="SUPFAM" id="SSF52833">
    <property type="entry name" value="Thioredoxin-like"/>
    <property type="match status" value="1"/>
</dbReference>
<dbReference type="PROSITE" id="PS51352">
    <property type="entry name" value="THIOREDOXIN_2"/>
    <property type="match status" value="1"/>
</dbReference>